<comment type="caution">
    <text evidence="3">The sequence shown here is derived from an EMBL/GenBank/DDBJ whole genome shotgun (WGS) entry which is preliminary data.</text>
</comment>
<keyword evidence="2" id="KW-0732">Signal</keyword>
<proteinExistence type="predicted"/>
<dbReference type="SUPFAM" id="SSF53850">
    <property type="entry name" value="Periplasmic binding protein-like II"/>
    <property type="match status" value="1"/>
</dbReference>
<evidence type="ECO:0000313" key="3">
    <source>
        <dbReference type="EMBL" id="MCU6707030.1"/>
    </source>
</evidence>
<dbReference type="PROSITE" id="PS51257">
    <property type="entry name" value="PROKAR_LIPOPROTEIN"/>
    <property type="match status" value="1"/>
</dbReference>
<evidence type="ECO:0000256" key="1">
    <source>
        <dbReference type="SAM" id="MobiDB-lite"/>
    </source>
</evidence>
<keyword evidence="4" id="KW-1185">Reference proteome</keyword>
<dbReference type="AlphaFoldDB" id="A0AAE3IJH5"/>
<feature type="region of interest" description="Disordered" evidence="1">
    <location>
        <begin position="27"/>
        <end position="54"/>
    </location>
</feature>
<evidence type="ECO:0000313" key="4">
    <source>
        <dbReference type="Proteomes" id="UP001208131"/>
    </source>
</evidence>
<gene>
    <name evidence="3" type="ORF">OCV57_14045</name>
</gene>
<evidence type="ECO:0000256" key="2">
    <source>
        <dbReference type="SAM" id="SignalP"/>
    </source>
</evidence>
<dbReference type="Proteomes" id="UP001208131">
    <property type="component" value="Unassembled WGS sequence"/>
</dbReference>
<organism evidence="3 4">
    <name type="scientific">Hominimerdicola aceti</name>
    <dbReference type="NCBI Taxonomy" id="2981726"/>
    <lineage>
        <taxon>Bacteria</taxon>
        <taxon>Bacillati</taxon>
        <taxon>Bacillota</taxon>
        <taxon>Clostridia</taxon>
        <taxon>Eubacteriales</taxon>
        <taxon>Oscillospiraceae</taxon>
        <taxon>Hominimerdicola</taxon>
    </lineage>
</organism>
<reference evidence="3 4" key="1">
    <citation type="journal article" date="2021" name="ISME Commun">
        <title>Automated analysis of genomic sequences facilitates high-throughput and comprehensive description of bacteria.</title>
        <authorList>
            <person name="Hitch T.C.A."/>
        </authorList>
    </citation>
    <scope>NUCLEOTIDE SEQUENCE [LARGE SCALE GENOMIC DNA]</scope>
    <source>
        <strain evidence="3 4">Sanger_31</strain>
    </source>
</reference>
<name>A0AAE3IJH5_9FIRM</name>
<dbReference type="EMBL" id="JAOQJZ010000025">
    <property type="protein sequence ID" value="MCU6707030.1"/>
    <property type="molecule type" value="Genomic_DNA"/>
</dbReference>
<dbReference type="RefSeq" id="WP_267302056.1">
    <property type="nucleotide sequence ID" value="NZ_JAOQJZ010000025.1"/>
</dbReference>
<sequence>MANLKKVLAGSLSLCLAASMFTACGNTDSSSTSDKNGGSTSKAGNNTGINNSSDRVNTAELHGVDSSEDSKKTLTIYCWNTEFKSRLDKYYPQGTSNELTYNELAGGSKEIATINGVKLNWVQVENEGNAYQTKLDEALKGQQDSTEKVDMFLMEADYALKYANGDVALSIQDLGITDDDMSQMYQYTKDVATDTKTGELKGVSWQATPGLFLYNTKIAEDVLGTSDPEKVQEAVKDWDTFTATAQKMADKGYKMVSGFDDTYRCFSNNMSSPWVTDNKITVDPQIKAWADQTKEYTDKGYNNKTSLWDDAWAAGQKIDGGVFGYFFSTWGIPFTLLPNTVDEEIKADGSNAKEGNGGYGLWKACSGPQAYYWGGTWICGAIDSDNQDIVADIMKVMTCNKDVAKAITEGEQDYTNNKAAIKELIDGGYTNAFLGGQDHLALLTEAADKISLENKLSAYDQGCNEKFQGAMKDYFLGTVDSYEAALENFKKNITDLYGNLTCDF</sequence>
<protein>
    <submittedName>
        <fullName evidence="3">Carbohydrate ABC transporter substrate-binding protein</fullName>
    </submittedName>
</protein>
<feature type="chain" id="PRO_5042079508" evidence="2">
    <location>
        <begin position="26"/>
        <end position="504"/>
    </location>
</feature>
<feature type="signal peptide" evidence="2">
    <location>
        <begin position="1"/>
        <end position="25"/>
    </location>
</feature>
<accession>A0AAE3IJH5</accession>
<dbReference type="Gene3D" id="3.40.190.10">
    <property type="entry name" value="Periplasmic binding protein-like II"/>
    <property type="match status" value="2"/>
</dbReference>